<dbReference type="PANTHER" id="PTHR30108:SF17">
    <property type="entry name" value="FERULIC ACID DECARBOXYLASE 1"/>
    <property type="match status" value="1"/>
</dbReference>
<dbReference type="InterPro" id="IPR002830">
    <property type="entry name" value="UbiD"/>
</dbReference>
<dbReference type="Proteomes" id="UP000178606">
    <property type="component" value="Unassembled WGS sequence"/>
</dbReference>
<evidence type="ECO:0000313" key="5">
    <source>
        <dbReference type="Proteomes" id="UP000178606"/>
    </source>
</evidence>
<dbReference type="SUPFAM" id="SSF50475">
    <property type="entry name" value="FMN-binding split barrel"/>
    <property type="match status" value="1"/>
</dbReference>
<evidence type="ECO:0000259" key="3">
    <source>
        <dbReference type="Pfam" id="PF20696"/>
    </source>
</evidence>
<feature type="domain" description="3-octaprenyl-4-hydroxybenzoate carboxy-lyase-like C-terminal" evidence="3">
    <location>
        <begin position="343"/>
        <end position="442"/>
    </location>
</feature>
<dbReference type="GO" id="GO:0005737">
    <property type="term" value="C:cytoplasm"/>
    <property type="evidence" value="ECO:0007669"/>
    <property type="project" value="TreeGrafter"/>
</dbReference>
<gene>
    <name evidence="4" type="ORF">A3F84_04175</name>
</gene>
<dbReference type="PANTHER" id="PTHR30108">
    <property type="entry name" value="3-OCTAPRENYL-4-HYDROXYBENZOATE CARBOXY-LYASE-RELATED"/>
    <property type="match status" value="1"/>
</dbReference>
<organism evidence="4 5">
    <name type="scientific">Handelsmanbacteria sp. (strain RIFCSPLOWO2_12_FULL_64_10)</name>
    <dbReference type="NCBI Taxonomy" id="1817868"/>
    <lineage>
        <taxon>Bacteria</taxon>
        <taxon>Candidatus Handelsmaniibacteriota</taxon>
    </lineage>
</organism>
<reference evidence="4 5" key="1">
    <citation type="journal article" date="2016" name="Nat. Commun.">
        <title>Thousands of microbial genomes shed light on interconnected biogeochemical processes in an aquifer system.</title>
        <authorList>
            <person name="Anantharaman K."/>
            <person name="Brown C.T."/>
            <person name="Hug L.A."/>
            <person name="Sharon I."/>
            <person name="Castelle C.J."/>
            <person name="Probst A.J."/>
            <person name="Thomas B.C."/>
            <person name="Singh A."/>
            <person name="Wilkins M.J."/>
            <person name="Karaoz U."/>
            <person name="Brodie E.L."/>
            <person name="Williams K.H."/>
            <person name="Hubbard S.S."/>
            <person name="Banfield J.F."/>
        </authorList>
    </citation>
    <scope>NUCLEOTIDE SEQUENCE [LARGE SCALE GENOMIC DNA]</scope>
    <source>
        <strain evidence="5">RIFCSPLOWO2_12_FULL_64_10</strain>
    </source>
</reference>
<dbReference type="GO" id="GO:0033494">
    <property type="term" value="P:ferulate metabolic process"/>
    <property type="evidence" value="ECO:0007669"/>
    <property type="project" value="TreeGrafter"/>
</dbReference>
<dbReference type="GO" id="GO:0046281">
    <property type="term" value="P:cinnamic acid catabolic process"/>
    <property type="evidence" value="ECO:0007669"/>
    <property type="project" value="TreeGrafter"/>
</dbReference>
<accession>A0A1F6CAX6</accession>
<evidence type="ECO:0000313" key="4">
    <source>
        <dbReference type="EMBL" id="OGG46200.1"/>
    </source>
</evidence>
<feature type="domain" description="3-octaprenyl-4-hydroxybenzoate carboxy-lyase-like Rift-related" evidence="1">
    <location>
        <begin position="110"/>
        <end position="303"/>
    </location>
</feature>
<dbReference type="Pfam" id="PF20696">
    <property type="entry name" value="UbiD_C"/>
    <property type="match status" value="1"/>
</dbReference>
<dbReference type="Pfam" id="PF20695">
    <property type="entry name" value="UbiD_N"/>
    <property type="match status" value="1"/>
</dbReference>
<dbReference type="AlphaFoldDB" id="A0A1F6CAX6"/>
<evidence type="ECO:0008006" key="6">
    <source>
        <dbReference type="Google" id="ProtNLM"/>
    </source>
</evidence>
<evidence type="ECO:0000259" key="2">
    <source>
        <dbReference type="Pfam" id="PF20695"/>
    </source>
</evidence>
<dbReference type="SUPFAM" id="SSF143968">
    <property type="entry name" value="UbiD C-terminal domain-like"/>
    <property type="match status" value="1"/>
</dbReference>
<dbReference type="InterPro" id="IPR049383">
    <property type="entry name" value="UbiD-like_N"/>
</dbReference>
<protein>
    <recommendedName>
        <fullName evidence="6">UbiD family decarboxylase</fullName>
    </recommendedName>
</protein>
<evidence type="ECO:0000259" key="1">
    <source>
        <dbReference type="Pfam" id="PF01977"/>
    </source>
</evidence>
<comment type="caution">
    <text evidence="4">The sequence shown here is derived from an EMBL/GenBank/DDBJ whole genome shotgun (WGS) entry which is preliminary data.</text>
</comment>
<dbReference type="Gene3D" id="3.40.1670.10">
    <property type="entry name" value="UbiD C-terminal domain-like"/>
    <property type="match status" value="1"/>
</dbReference>
<dbReference type="GO" id="GO:0016831">
    <property type="term" value="F:carboxy-lyase activity"/>
    <property type="evidence" value="ECO:0007669"/>
    <property type="project" value="InterPro"/>
</dbReference>
<dbReference type="InterPro" id="IPR048304">
    <property type="entry name" value="UbiD_Rift_dom"/>
</dbReference>
<dbReference type="Pfam" id="PF01977">
    <property type="entry name" value="UbiD"/>
    <property type="match status" value="1"/>
</dbReference>
<name>A0A1F6CAX6_HANXR</name>
<feature type="domain" description="3-octaprenyl-4-hydroxybenzoate carboxy-lyase-like N-terminal" evidence="2">
    <location>
        <begin position="11"/>
        <end position="75"/>
    </location>
</feature>
<dbReference type="InterPro" id="IPR049381">
    <property type="entry name" value="UbiD-like_C"/>
</dbReference>
<sequence>MVYFDDLEDYIARCEELGEVERISGADPNLEIGAMYAINGQGPDPKLFLFDEILGYPKGYRIATNTLGSRVRSRVANNVPLDINGKDLEAFMAKRLDEKHRVPVEWVTSSPLLDNVMEGNDVDVTKFPTPIWHELDAGPYIGCGSACLELDPYEGWVNVGSYRSQTFDRNHVGLHTAHGHHGQVIRDHYFEQGLDCPVVISLGQEPSLLVVAGAGEQWGTPELEIAGYIRGAPVKVLKGKTDVPVPAGSELVLEGYIMHPEHEPMRVEGAFGEASGYYSHIGGHAAPVIRVDTGYYRNNPIICGQPPYKNVGGGGEGAGGGLATMKALREAGFHDVRGVGHAGPFTVVSVHQMYAGHAKRIADWFMSGVANRPPRMLALVDDDIDPNDPREVFWAISTRTDPAESVYIYRNMWISPTQPRPTPEQKEVPLEHGLTLGCMVVDALKPFAWKDQFPPTNDVSQGLRDKIVDKWGEYLHLEPKQNARRAASRDTM</sequence>
<dbReference type="EMBL" id="MFKF01000335">
    <property type="protein sequence ID" value="OGG46200.1"/>
    <property type="molecule type" value="Genomic_DNA"/>
</dbReference>
<proteinExistence type="predicted"/>